<dbReference type="EMBL" id="BDIP01002599">
    <property type="protein sequence ID" value="GIQ86538.1"/>
    <property type="molecule type" value="Genomic_DNA"/>
</dbReference>
<organism evidence="2 3">
    <name type="scientific">Kipferlia bialata</name>
    <dbReference type="NCBI Taxonomy" id="797122"/>
    <lineage>
        <taxon>Eukaryota</taxon>
        <taxon>Metamonada</taxon>
        <taxon>Carpediemonas-like organisms</taxon>
        <taxon>Kipferlia</taxon>
    </lineage>
</organism>
<name>A0A9K3CZY8_9EUKA</name>
<comment type="caution">
    <text evidence="2">The sequence shown here is derived from an EMBL/GenBank/DDBJ whole genome shotgun (WGS) entry which is preliminary data.</text>
</comment>
<dbReference type="OrthoDB" id="265717at2759"/>
<reference evidence="2 3" key="1">
    <citation type="journal article" date="2018" name="PLoS ONE">
        <title>The draft genome of Kipferlia bialata reveals reductive genome evolution in fornicate parasites.</title>
        <authorList>
            <person name="Tanifuji G."/>
            <person name="Takabayashi S."/>
            <person name="Kume K."/>
            <person name="Takagi M."/>
            <person name="Nakayama T."/>
            <person name="Kamikawa R."/>
            <person name="Inagaki Y."/>
            <person name="Hashimoto T."/>
        </authorList>
    </citation>
    <scope>NUCLEOTIDE SEQUENCE [LARGE SCALE GENOMIC DNA]</scope>
    <source>
        <strain evidence="2">NY0173</strain>
    </source>
</reference>
<dbReference type="InterPro" id="IPR046341">
    <property type="entry name" value="SET_dom_sf"/>
</dbReference>
<sequence>MSLKYGCRRNERCTAGPINIMPVPGYGRGVVALVPIQKGECVLRERPFLVVPTYRETENTVEAMNAETQRVHTIQAKRVADLSPFHSKMFYSLQDHRTPKGYPRSLHGILSTNSFACEAPFEMAESSCMCVEASMFNHSCAPNLCRYWDKEAGEMVFHTVRDVAAGEQLTINYCRTFDGRKDRQDKLGRYAINCTCPVCSLSDEESAARDAKCARYKDTRKERLGKHAIALGLERLDLAEELCFQEQDSMLDCYKGLMLTCLAFRDTIDT</sequence>
<accession>A0A9K3CZY8</accession>
<dbReference type="InterPro" id="IPR053185">
    <property type="entry name" value="SET_domain_protein"/>
</dbReference>
<dbReference type="PROSITE" id="PS50280">
    <property type="entry name" value="SET"/>
    <property type="match status" value="1"/>
</dbReference>
<gene>
    <name evidence="2" type="ORF">KIPB_008412</name>
</gene>
<proteinExistence type="predicted"/>
<protein>
    <recommendedName>
        <fullName evidence="1">SET domain-containing protein</fullName>
    </recommendedName>
</protein>
<dbReference type="Gene3D" id="2.170.270.10">
    <property type="entry name" value="SET domain"/>
    <property type="match status" value="1"/>
</dbReference>
<dbReference type="InterPro" id="IPR001214">
    <property type="entry name" value="SET_dom"/>
</dbReference>
<evidence type="ECO:0000313" key="3">
    <source>
        <dbReference type="Proteomes" id="UP000265618"/>
    </source>
</evidence>
<evidence type="ECO:0000259" key="1">
    <source>
        <dbReference type="PROSITE" id="PS50280"/>
    </source>
</evidence>
<evidence type="ECO:0000313" key="2">
    <source>
        <dbReference type="EMBL" id="GIQ86538.1"/>
    </source>
</evidence>
<dbReference type="Proteomes" id="UP000265618">
    <property type="component" value="Unassembled WGS sequence"/>
</dbReference>
<dbReference type="CDD" id="cd20071">
    <property type="entry name" value="SET_SMYD"/>
    <property type="match status" value="1"/>
</dbReference>
<dbReference type="SUPFAM" id="SSF82199">
    <property type="entry name" value="SET domain"/>
    <property type="match status" value="1"/>
</dbReference>
<dbReference type="PANTHER" id="PTHR47332">
    <property type="entry name" value="SET DOMAIN-CONTAINING PROTEIN 5"/>
    <property type="match status" value="1"/>
</dbReference>
<keyword evidence="3" id="KW-1185">Reference proteome</keyword>
<dbReference type="Pfam" id="PF00856">
    <property type="entry name" value="SET"/>
    <property type="match status" value="1"/>
</dbReference>
<dbReference type="SMART" id="SM00317">
    <property type="entry name" value="SET"/>
    <property type="match status" value="1"/>
</dbReference>
<dbReference type="AlphaFoldDB" id="A0A9K3CZY8"/>
<dbReference type="PANTHER" id="PTHR47332:SF4">
    <property type="entry name" value="SET DOMAIN-CONTAINING PROTEIN 5"/>
    <property type="match status" value="1"/>
</dbReference>
<feature type="domain" description="SET" evidence="1">
    <location>
        <begin position="16"/>
        <end position="174"/>
    </location>
</feature>